<dbReference type="STRING" id="36022.A0A1V2L0W5"/>
<dbReference type="VEuPathDB" id="FungiDB:BON22_4648"/>
<dbReference type="EMBL" id="MPUK01000011">
    <property type="protein sequence ID" value="ONH65523.1"/>
    <property type="molecule type" value="Genomic_DNA"/>
</dbReference>
<feature type="compositionally biased region" description="Polar residues" evidence="3">
    <location>
        <begin position="338"/>
        <end position="351"/>
    </location>
</feature>
<feature type="compositionally biased region" description="Polar residues" evidence="3">
    <location>
        <begin position="216"/>
        <end position="228"/>
    </location>
</feature>
<dbReference type="InterPro" id="IPR019487">
    <property type="entry name" value="RAM_signalling_pathway_SOG2"/>
</dbReference>
<dbReference type="PROSITE" id="PS51450">
    <property type="entry name" value="LRR"/>
    <property type="match status" value="1"/>
</dbReference>
<dbReference type="InterPro" id="IPR001611">
    <property type="entry name" value="Leu-rich_rpt"/>
</dbReference>
<feature type="compositionally biased region" description="Low complexity" evidence="3">
    <location>
        <begin position="326"/>
        <end position="337"/>
    </location>
</feature>
<dbReference type="SMART" id="SM00369">
    <property type="entry name" value="LRR_TYP"/>
    <property type="match status" value="4"/>
</dbReference>
<evidence type="ECO:0000256" key="1">
    <source>
        <dbReference type="ARBA" id="ARBA00022614"/>
    </source>
</evidence>
<protein>
    <submittedName>
        <fullName evidence="4">Leucine-rich repeat-containing protein SOG2</fullName>
    </submittedName>
</protein>
<feature type="compositionally biased region" description="Low complexity" evidence="3">
    <location>
        <begin position="272"/>
        <end position="288"/>
    </location>
</feature>
<keyword evidence="1" id="KW-0433">Leucine-rich repeat</keyword>
<keyword evidence="5" id="KW-1185">Reference proteome</keyword>
<dbReference type="SUPFAM" id="SSF52058">
    <property type="entry name" value="L domain-like"/>
    <property type="match status" value="1"/>
</dbReference>
<evidence type="ECO:0000256" key="2">
    <source>
        <dbReference type="ARBA" id="ARBA00022737"/>
    </source>
</evidence>
<feature type="compositionally biased region" description="Polar residues" evidence="3">
    <location>
        <begin position="297"/>
        <end position="307"/>
    </location>
</feature>
<evidence type="ECO:0000313" key="4">
    <source>
        <dbReference type="EMBL" id="ONH65523.1"/>
    </source>
</evidence>
<reference evidence="5" key="1">
    <citation type="journal article" date="2017" name="Genome Announc.">
        <title>Genome sequences of Cyberlindnera fabianii 65, Pichia kudriavzevii 129, and Saccharomyces cerevisiae 131 isolated from fermented masau fruits in Zimbabwe.</title>
        <authorList>
            <person name="van Rijswijck I.M.H."/>
            <person name="Derks M.F.L."/>
            <person name="Abee T."/>
            <person name="de Ridder D."/>
            <person name="Smid E.J."/>
        </authorList>
    </citation>
    <scope>NUCLEOTIDE SEQUENCE [LARGE SCALE GENOMIC DNA]</scope>
    <source>
        <strain evidence="5">65</strain>
    </source>
</reference>
<dbReference type="Gene3D" id="3.80.10.10">
    <property type="entry name" value="Ribonuclease Inhibitor"/>
    <property type="match status" value="1"/>
</dbReference>
<feature type="region of interest" description="Disordered" evidence="3">
    <location>
        <begin position="753"/>
        <end position="775"/>
    </location>
</feature>
<gene>
    <name evidence="4" type="ORF">BON22_4648</name>
</gene>
<organism evidence="4 5">
    <name type="scientific">Cyberlindnera fabianii</name>
    <name type="common">Yeast</name>
    <name type="synonym">Hansenula fabianii</name>
    <dbReference type="NCBI Taxonomy" id="36022"/>
    <lineage>
        <taxon>Eukaryota</taxon>
        <taxon>Fungi</taxon>
        <taxon>Dikarya</taxon>
        <taxon>Ascomycota</taxon>
        <taxon>Saccharomycotina</taxon>
        <taxon>Saccharomycetes</taxon>
        <taxon>Phaffomycetales</taxon>
        <taxon>Phaffomycetaceae</taxon>
        <taxon>Cyberlindnera</taxon>
    </lineage>
</organism>
<sequence>MSTQDPVMSRTRLMQLVSEELTRSLADEEGGAMKLVGLGIQSIPPEAVELIKENVERLSLQKNRLSSLPQCFARLNHLRYLDLRDNEFKEFPSVLTEMSSLDILDLSMNYLSEIPAELGELKNLKVLSLKSNRFETIPRSILGFRDLRILEIENNPLRPNTESFLSSITSNSNTVEWLQEVKTFLIKTPSNPPTIEVPSYNEESTAPLTSVHSTFQFQDQPPASQNLRNLERSRSTSESYVSSRAAKRMGFIVKRPTQDTGIAEEDEPVPNSTTTTTTSTTSTSTSTSVLDPRRNRSFSTGTITPSPDSEEHTSRAFARAQQYHDSSAPIIPPSFSSTHTRTNSRTESPATTDKLDSIPEHRSNDYFKRLSTLPETRTNLTQFKVVDASRKILFAFSEFQTTMKKLNTFCSDKQVIIEMVSQLYSSKMMIDHLVEDLEHTERANTEGVVLIDGILKSATQTVSSFKKMIDTLTMNVNSYTKSADVCFVRMLLLSLFMCYSEVYNAFMNLSNDGSMRKEPLTVNTAIPTTTNSSSTARTNQLPPLRIPEHSGITQQQLNEYSEVDEKLYDSIHTVLQSSNQVYAELNEAISKSVSAKSDDHQVPKSAIPKMRELTSTCGILMDLNKKIKTRLGPQNQMVKSLSVIEKKKFYDDVNALLKSIISILASTKGIMNESTILNEVRPSLASLTKATKDVTIMLEVSSYRLINDTYASSSAVPQSATTVNAPLLSAIPSVMSIPQLTTPLAFTTPMPTSTGTNNSNPFEASMGAHFSVEGD</sequence>
<dbReference type="OMA" id="YNDYFKR"/>
<evidence type="ECO:0000313" key="5">
    <source>
        <dbReference type="Proteomes" id="UP000189513"/>
    </source>
</evidence>
<feature type="region of interest" description="Disordered" evidence="3">
    <location>
        <begin position="216"/>
        <end position="360"/>
    </location>
</feature>
<dbReference type="Proteomes" id="UP000189513">
    <property type="component" value="Unassembled WGS sequence"/>
</dbReference>
<dbReference type="Pfam" id="PF13855">
    <property type="entry name" value="LRR_8"/>
    <property type="match status" value="2"/>
</dbReference>
<evidence type="ECO:0000256" key="3">
    <source>
        <dbReference type="SAM" id="MobiDB-lite"/>
    </source>
</evidence>
<dbReference type="InterPro" id="IPR003591">
    <property type="entry name" value="Leu-rich_rpt_typical-subtyp"/>
</dbReference>
<dbReference type="Pfam" id="PF10428">
    <property type="entry name" value="SOG2"/>
    <property type="match status" value="1"/>
</dbReference>
<dbReference type="InterPro" id="IPR032675">
    <property type="entry name" value="LRR_dom_sf"/>
</dbReference>
<comment type="caution">
    <text evidence="4">The sequence shown here is derived from an EMBL/GenBank/DDBJ whole genome shotgun (WGS) entry which is preliminary data.</text>
</comment>
<keyword evidence="2" id="KW-0677">Repeat</keyword>
<dbReference type="PANTHER" id="PTHR48009">
    <property type="entry name" value="LEUCINE-RICH REPEAT (LRR) FAMILY PROTEIN"/>
    <property type="match status" value="1"/>
</dbReference>
<dbReference type="AlphaFoldDB" id="A0A1V2L0W5"/>
<accession>A0A1V2L0W5</accession>
<dbReference type="PANTHER" id="PTHR48009:SF4">
    <property type="entry name" value="LEUCINE-RICH REPEAT (LRR) FAMILY PROTEIN"/>
    <property type="match status" value="1"/>
</dbReference>
<dbReference type="InterPro" id="IPR053213">
    <property type="entry name" value="RLP29"/>
</dbReference>
<feature type="compositionally biased region" description="Polar residues" evidence="3">
    <location>
        <begin position="753"/>
        <end position="762"/>
    </location>
</feature>
<name>A0A1V2L0W5_CYBFA</name>
<proteinExistence type="predicted"/>